<sequence length="155" mass="16355">MHSAERLHLTRLVRVARETDQSVGLNETEYANRTGDTGDNSLPSTIYPPSTTIREKFGFTAETGSTGSPFLQVKASPPTTGAMTGSAGTRPMIIVGSIMLAGCAGGAVYLWYLRKAKLDAEHADVGGELIPMHAEAAPEPGGDPDDEEEDAVPEP</sequence>
<keyword evidence="2" id="KW-0812">Transmembrane</keyword>
<name>A0A6A4VRR8_AMPAM</name>
<evidence type="ECO:0000256" key="1">
    <source>
        <dbReference type="SAM" id="MobiDB-lite"/>
    </source>
</evidence>
<organism evidence="3 4">
    <name type="scientific">Amphibalanus amphitrite</name>
    <name type="common">Striped barnacle</name>
    <name type="synonym">Balanus amphitrite</name>
    <dbReference type="NCBI Taxonomy" id="1232801"/>
    <lineage>
        <taxon>Eukaryota</taxon>
        <taxon>Metazoa</taxon>
        <taxon>Ecdysozoa</taxon>
        <taxon>Arthropoda</taxon>
        <taxon>Crustacea</taxon>
        <taxon>Multicrustacea</taxon>
        <taxon>Cirripedia</taxon>
        <taxon>Thoracica</taxon>
        <taxon>Thoracicalcarea</taxon>
        <taxon>Balanomorpha</taxon>
        <taxon>Balanoidea</taxon>
        <taxon>Balanidae</taxon>
        <taxon>Amphibalaninae</taxon>
        <taxon>Amphibalanus</taxon>
    </lineage>
</organism>
<proteinExistence type="predicted"/>
<dbReference type="AlphaFoldDB" id="A0A6A4VRR8"/>
<accession>A0A6A4VRR8</accession>
<feature type="transmembrane region" description="Helical" evidence="2">
    <location>
        <begin position="92"/>
        <end position="112"/>
    </location>
</feature>
<feature type="region of interest" description="Disordered" evidence="1">
    <location>
        <begin position="133"/>
        <end position="155"/>
    </location>
</feature>
<evidence type="ECO:0000313" key="4">
    <source>
        <dbReference type="Proteomes" id="UP000440578"/>
    </source>
</evidence>
<evidence type="ECO:0000313" key="3">
    <source>
        <dbReference type="EMBL" id="KAF0296925.1"/>
    </source>
</evidence>
<keyword evidence="2" id="KW-0472">Membrane</keyword>
<keyword evidence="2" id="KW-1133">Transmembrane helix</keyword>
<comment type="caution">
    <text evidence="3">The sequence shown here is derived from an EMBL/GenBank/DDBJ whole genome shotgun (WGS) entry which is preliminary data.</text>
</comment>
<reference evidence="3 4" key="1">
    <citation type="submission" date="2019-07" db="EMBL/GenBank/DDBJ databases">
        <title>Draft genome assembly of a fouling barnacle, Amphibalanus amphitrite (Darwin, 1854): The first reference genome for Thecostraca.</title>
        <authorList>
            <person name="Kim W."/>
        </authorList>
    </citation>
    <scope>NUCLEOTIDE SEQUENCE [LARGE SCALE GENOMIC DNA]</scope>
    <source>
        <strain evidence="3">SNU_AA5</strain>
        <tissue evidence="3">Soma without cirri and trophi</tissue>
    </source>
</reference>
<dbReference type="EMBL" id="VIIS01001525">
    <property type="protein sequence ID" value="KAF0296925.1"/>
    <property type="molecule type" value="Genomic_DNA"/>
</dbReference>
<gene>
    <name evidence="3" type="ORF">FJT64_005666</name>
</gene>
<dbReference type="Proteomes" id="UP000440578">
    <property type="component" value="Unassembled WGS sequence"/>
</dbReference>
<keyword evidence="4" id="KW-1185">Reference proteome</keyword>
<feature type="compositionally biased region" description="Acidic residues" evidence="1">
    <location>
        <begin position="142"/>
        <end position="155"/>
    </location>
</feature>
<protein>
    <submittedName>
        <fullName evidence="3">Uncharacterized protein</fullName>
    </submittedName>
</protein>
<evidence type="ECO:0000256" key="2">
    <source>
        <dbReference type="SAM" id="Phobius"/>
    </source>
</evidence>